<keyword evidence="1" id="KW-0732">Signal</keyword>
<name>A0A1J1IN18_9DIPT</name>
<dbReference type="AlphaFoldDB" id="A0A1J1IN18"/>
<organism evidence="2 3">
    <name type="scientific">Clunio marinus</name>
    <dbReference type="NCBI Taxonomy" id="568069"/>
    <lineage>
        <taxon>Eukaryota</taxon>
        <taxon>Metazoa</taxon>
        <taxon>Ecdysozoa</taxon>
        <taxon>Arthropoda</taxon>
        <taxon>Hexapoda</taxon>
        <taxon>Insecta</taxon>
        <taxon>Pterygota</taxon>
        <taxon>Neoptera</taxon>
        <taxon>Endopterygota</taxon>
        <taxon>Diptera</taxon>
        <taxon>Nematocera</taxon>
        <taxon>Chironomoidea</taxon>
        <taxon>Chironomidae</taxon>
        <taxon>Clunio</taxon>
    </lineage>
</organism>
<dbReference type="Proteomes" id="UP000183832">
    <property type="component" value="Unassembled WGS sequence"/>
</dbReference>
<proteinExistence type="predicted"/>
<protein>
    <submittedName>
        <fullName evidence="2">CLUMA_CG013747, isoform A</fullName>
    </submittedName>
</protein>
<feature type="signal peptide" evidence="1">
    <location>
        <begin position="1"/>
        <end position="18"/>
    </location>
</feature>
<reference evidence="2 3" key="1">
    <citation type="submission" date="2015-04" db="EMBL/GenBank/DDBJ databases">
        <authorList>
            <person name="Syromyatnikov M.Y."/>
            <person name="Popov V.N."/>
        </authorList>
    </citation>
    <scope>NUCLEOTIDE SEQUENCE [LARGE SCALE GENOMIC DNA]</scope>
</reference>
<accession>A0A1J1IN18</accession>
<evidence type="ECO:0000313" key="3">
    <source>
        <dbReference type="Proteomes" id="UP000183832"/>
    </source>
</evidence>
<evidence type="ECO:0000256" key="1">
    <source>
        <dbReference type="SAM" id="SignalP"/>
    </source>
</evidence>
<keyword evidence="3" id="KW-1185">Reference proteome</keyword>
<feature type="chain" id="PRO_5012158978" evidence="1">
    <location>
        <begin position="19"/>
        <end position="79"/>
    </location>
</feature>
<evidence type="ECO:0000313" key="2">
    <source>
        <dbReference type="EMBL" id="CRL00486.1"/>
    </source>
</evidence>
<gene>
    <name evidence="2" type="ORF">CLUMA_CG013747</name>
</gene>
<dbReference type="EMBL" id="CVRI01000054">
    <property type="protein sequence ID" value="CRL00486.1"/>
    <property type="molecule type" value="Genomic_DNA"/>
</dbReference>
<sequence>MDLFALDLSVLFLTASCANNVKKLYEAFDRNTKHQMQSFSMFLMILQTFQINALKASLRLFKTLNHKQKHSNIYMKFFV</sequence>